<dbReference type="PANTHER" id="PTHR31635:SF196">
    <property type="entry name" value="REVERSE TRANSCRIPTASE DOMAIN-CONTAINING PROTEIN-RELATED"/>
    <property type="match status" value="1"/>
</dbReference>
<evidence type="ECO:0000313" key="2">
    <source>
        <dbReference type="Ensembl" id="ENSCCRP00015057508.1"/>
    </source>
</evidence>
<dbReference type="PANTHER" id="PTHR31635">
    <property type="entry name" value="REVERSE TRANSCRIPTASE DOMAIN-CONTAINING PROTEIN-RELATED"/>
    <property type="match status" value="1"/>
</dbReference>
<proteinExistence type="predicted"/>
<evidence type="ECO:0000313" key="3">
    <source>
        <dbReference type="Proteomes" id="UP000694700"/>
    </source>
</evidence>
<accession>A0A8C1VX18</accession>
<dbReference type="AlphaFoldDB" id="A0A8C1VX18"/>
<name>A0A8C1VX18_CYPCA</name>
<dbReference type="Proteomes" id="UP000694700">
    <property type="component" value="Unplaced"/>
</dbReference>
<dbReference type="InterPro" id="IPR043502">
    <property type="entry name" value="DNA/RNA_pol_sf"/>
</dbReference>
<organism evidence="2 3">
    <name type="scientific">Cyprinus carpio</name>
    <name type="common">Common carp</name>
    <dbReference type="NCBI Taxonomy" id="7962"/>
    <lineage>
        <taxon>Eukaryota</taxon>
        <taxon>Metazoa</taxon>
        <taxon>Chordata</taxon>
        <taxon>Craniata</taxon>
        <taxon>Vertebrata</taxon>
        <taxon>Euteleostomi</taxon>
        <taxon>Actinopterygii</taxon>
        <taxon>Neopterygii</taxon>
        <taxon>Teleostei</taxon>
        <taxon>Ostariophysi</taxon>
        <taxon>Cypriniformes</taxon>
        <taxon>Cyprinidae</taxon>
        <taxon>Cyprininae</taxon>
        <taxon>Cyprinus</taxon>
    </lineage>
</organism>
<dbReference type="PROSITE" id="PS50878">
    <property type="entry name" value="RT_POL"/>
    <property type="match status" value="1"/>
</dbReference>
<dbReference type="Pfam" id="PF00078">
    <property type="entry name" value="RVT_1"/>
    <property type="match status" value="1"/>
</dbReference>
<feature type="domain" description="Reverse transcriptase" evidence="1">
    <location>
        <begin position="140"/>
        <end position="412"/>
    </location>
</feature>
<dbReference type="SUPFAM" id="SSF56672">
    <property type="entry name" value="DNA/RNA polymerases"/>
    <property type="match status" value="1"/>
</dbReference>
<evidence type="ECO:0000259" key="1">
    <source>
        <dbReference type="PROSITE" id="PS50878"/>
    </source>
</evidence>
<sequence length="897" mass="102198">MHRTKQSYYFNGERPSKLLALRIKQMESRANLYAIKKDGILYTQTKDINQIFKSYYEQLYTSNSSSSYQQNISFLQQFPLSKFDEHHLEMLNGPLSLDELKLALDSMPKNKAPGSDGIPPELISAIWDIVSPLILDSFNFAIENGTLHRDQNTALITLLLKKGKDPLECASYRPISLITTDAKLFAKTLAHRLSNCIDKVINYDQSGFLKDRFASDNIRRLLHIIHRSSSYPASSAVISLDAEKAFDRIEWSFLWAVLDHVGAGQGFIQMVKTLYNCCSAQVLTGSLASSSFALGRGTRQGCPLSPLLFTLSVEPLAQAVRQTLSIQPIICVNTSHKISLYADDILLFVSNISMSVPECLSLFDIFGSLSGYKINWNKSALMPLNEAARQESNSLPPLIPIVKQFTYLGITIFPSMHLISNCNYKFLLNKIKEDLDRWSPLCLALHGRISTIKMNVLPRVNFLFSMLPLPPPEHFFKELNTAISRFIWMKKKPRIRLKTMQRKKLDGGLSLPNFELYNLAFQIRGIRIWVNSDSPVPWRVLEANIIHPVRLQDLPFSGISKSLKKTYGPIIEYLLDAWKKVEKIMGGPFLYTKTTPLWHNNRLCTGNKPFVFKTWSDAGVHTLNDIYCDNGLKSFQDLSAEFSLPGFSFFLYLRLRSALKAYGVPWATNVLSHPLWEWLNIDTPSSGLVSKIYNSILLLQYTSIPAIHSWERDGLAQPDWDVVWARCFNSSKNLAHQMIHYKCINRAYFTPSVLYKMKVRSDPYCHLCNKSTVGSYLHMFWECPVVVPFWKTVCSVLSDFMHLDVPRDPLLFLLLDDSSLQLNVHQKRTLSAASTAAKKTILKLWIEPSTSITFSWLSYFRDIVLLEGTTARLNGAKDNTIRSWTNVAEMLLERLKS</sequence>
<dbReference type="Ensembl" id="ENSCCRT00015059408.1">
    <property type="protein sequence ID" value="ENSCCRP00015057508.1"/>
    <property type="gene ID" value="ENSCCRG00015023620.1"/>
</dbReference>
<dbReference type="CDD" id="cd01650">
    <property type="entry name" value="RT_nLTR_like"/>
    <property type="match status" value="1"/>
</dbReference>
<reference evidence="2" key="1">
    <citation type="submission" date="2025-08" db="UniProtKB">
        <authorList>
            <consortium name="Ensembl"/>
        </authorList>
    </citation>
    <scope>IDENTIFICATION</scope>
</reference>
<dbReference type="InterPro" id="IPR000477">
    <property type="entry name" value="RT_dom"/>
</dbReference>
<protein>
    <recommendedName>
        <fullName evidence="1">Reverse transcriptase domain-containing protein</fullName>
    </recommendedName>
</protein>